<evidence type="ECO:0000313" key="2">
    <source>
        <dbReference type="Proteomes" id="UP000326944"/>
    </source>
</evidence>
<dbReference type="Proteomes" id="UP000326944">
    <property type="component" value="Chromosome"/>
</dbReference>
<keyword evidence="2" id="KW-1185">Reference proteome</keyword>
<protein>
    <submittedName>
        <fullName evidence="1">Uncharacterized protein</fullName>
    </submittedName>
</protein>
<reference evidence="1 2" key="1">
    <citation type="submission" date="2019-09" db="EMBL/GenBank/DDBJ databases">
        <title>Sulfurimonas gotlandica sp. nov., a chemoautotrophic and psychrotolerant epsilonproteobacterium isolated from a pelagic redoxcline, and an emended description of the genus Sulfurimonas.</title>
        <authorList>
            <person name="Wang S."/>
            <person name="Jiang L."/>
            <person name="Shao S."/>
        </authorList>
    </citation>
    <scope>NUCLEOTIDE SEQUENCE [LARGE SCALE GENOMIC DNA]</scope>
    <source>
        <strain evidence="1 2">GYSZ_1</strain>
    </source>
</reference>
<dbReference type="OrthoDB" id="5334848at2"/>
<organism evidence="1 2">
    <name type="scientific">Sulfurimonas lithotrophica</name>
    <dbReference type="NCBI Taxonomy" id="2590022"/>
    <lineage>
        <taxon>Bacteria</taxon>
        <taxon>Pseudomonadati</taxon>
        <taxon>Campylobacterota</taxon>
        <taxon>Epsilonproteobacteria</taxon>
        <taxon>Campylobacterales</taxon>
        <taxon>Sulfurimonadaceae</taxon>
        <taxon>Sulfurimonas</taxon>
    </lineage>
</organism>
<sequence>MYNESLQVSPAMQRCNGDAYLPLILEVDKSKNLREILSENSSEFINYLHKLGLNVKHSQKNYNYQNTSTTVLTLKTKCFKVDFNDNFAKIAPLK</sequence>
<dbReference type="EMBL" id="CP043617">
    <property type="protein sequence ID" value="QFR50426.1"/>
    <property type="molecule type" value="Genomic_DNA"/>
</dbReference>
<proteinExistence type="predicted"/>
<accession>A0A5P8P430</accession>
<gene>
    <name evidence="1" type="ORF">FJR48_03595</name>
</gene>
<dbReference type="KEGG" id="sulg:FJR48_03595"/>
<evidence type="ECO:0000313" key="1">
    <source>
        <dbReference type="EMBL" id="QFR50426.1"/>
    </source>
</evidence>
<name>A0A5P8P430_9BACT</name>
<dbReference type="AlphaFoldDB" id="A0A5P8P430"/>